<evidence type="ECO:0000313" key="3">
    <source>
        <dbReference type="EMBL" id="ADW21851.1"/>
    </source>
</evidence>
<dbReference type="SMART" id="SM00065">
    <property type="entry name" value="GAF"/>
    <property type="match status" value="1"/>
</dbReference>
<dbReference type="InterPro" id="IPR000160">
    <property type="entry name" value="GGDEF_dom"/>
</dbReference>
<dbReference type="InterPro" id="IPR043128">
    <property type="entry name" value="Rev_trsase/Diguanyl_cyclase"/>
</dbReference>
<dbReference type="eggNOG" id="COG5001">
    <property type="taxonomic scope" value="Bacteria"/>
</dbReference>
<dbReference type="SMART" id="SM00052">
    <property type="entry name" value="EAL"/>
    <property type="match status" value="1"/>
</dbReference>
<dbReference type="Proteomes" id="UP000008087">
    <property type="component" value="Chromosome"/>
</dbReference>
<protein>
    <submittedName>
        <fullName evidence="3">Diguanylate cyclase/phosphodiesterase with FHA and GAF sensor</fullName>
    </submittedName>
</protein>
<dbReference type="RefSeq" id="WP_015717128.1">
    <property type="nucleotide sequence ID" value="NC_014974.1"/>
</dbReference>
<reference evidence="3 4" key="2">
    <citation type="journal article" date="2011" name="BMC Genomics">
        <title>Sequence of the hyperplastic genome of the naturally competent Thermus scotoductus SA-01.</title>
        <authorList>
            <person name="Gounder K."/>
            <person name="Brzuszkiewicz E."/>
            <person name="Liesegang H."/>
            <person name="Wollherr A."/>
            <person name="Daniel R."/>
            <person name="Gottschalk G."/>
            <person name="Reva O."/>
            <person name="Kumwenda B."/>
            <person name="Srivastava M."/>
            <person name="Bricio C."/>
            <person name="Berenguer J."/>
            <person name="van Heerden E."/>
            <person name="Litthauer D."/>
        </authorList>
    </citation>
    <scope>NUCLEOTIDE SEQUENCE [LARGE SCALE GENOMIC DNA]</scope>
    <source>
        <strain evidence="4">ATCC 700910 / SA-01</strain>
    </source>
</reference>
<dbReference type="Gene3D" id="3.30.450.40">
    <property type="match status" value="1"/>
</dbReference>
<dbReference type="SUPFAM" id="SSF141868">
    <property type="entry name" value="EAL domain-like"/>
    <property type="match status" value="1"/>
</dbReference>
<dbReference type="STRING" id="743525.TSC_c12310"/>
<dbReference type="PANTHER" id="PTHR44757">
    <property type="entry name" value="DIGUANYLATE CYCLASE DGCP"/>
    <property type="match status" value="1"/>
</dbReference>
<feature type="domain" description="EAL" evidence="1">
    <location>
        <begin position="503"/>
        <end position="752"/>
    </location>
</feature>
<dbReference type="Pfam" id="PF00563">
    <property type="entry name" value="EAL"/>
    <property type="match status" value="1"/>
</dbReference>
<dbReference type="CDD" id="cd01949">
    <property type="entry name" value="GGDEF"/>
    <property type="match status" value="1"/>
</dbReference>
<dbReference type="EMBL" id="CP001962">
    <property type="protein sequence ID" value="ADW21851.1"/>
    <property type="molecule type" value="Genomic_DNA"/>
</dbReference>
<feature type="domain" description="GGDEF" evidence="2">
    <location>
        <begin position="361"/>
        <end position="495"/>
    </location>
</feature>
<evidence type="ECO:0000259" key="1">
    <source>
        <dbReference type="PROSITE" id="PS50883"/>
    </source>
</evidence>
<dbReference type="AlphaFoldDB" id="E8PQR9"/>
<sequence>MAEHLSHLTELDQVLETGLDLLMQLTGFSVGWVSLREGDGFRLAAARNLPPGLEAGAMQFTPCRCQRLVLEGVLLEAEEVGECERLRRLREELEGLPLEAVEQQTGGLSSHVVVPLRAGVEVLGVVNLARPGAEPLDPERRKALTLAGEVLGVAVRRALLHAELHRTQLHLWQALLDLAQRLLGVASLEDLVEALRQGLPALTALGEAPVRVLIQVPGAQAPVGLEGRVLELPLGEAPGPSPNLGEVWEVLRAQEGSPKPFWRGQLGVFPFPTGRDRGSRPSGHPPGALVVALERSPKDPKTATWVWNLAAEIVAQAIERVLAQEKALYLAYHDPLTDLPNRRAFLERLEEHLLLAQREGWSLVVGLLDLDGFKQVNDRYGHAVGDWLLAQVARRLRSAVRASDGVARLGGDEFAFLLPHLDPVSAAVVAERLLAAVRRPHNPPGLERRLSVRASLGLALYPQDAQDPSGLLQAADLALYQAKVHGDRYALFGRELQENFKHQIWLEEELRKALQRPRSLGLTLHYQPRMDLETGRITALEALLRFQHPLGPLSPKEVIPLAERTGLIRPLTRFALERAARTARRLGLPVGVNLSPAYLHEELVEWLAGMLRRLEVPGELLEVEITESVLMEAVEQRSGLLEALRRLGLRVALDDFGTGYSSLAYLAHLPLDLLKIDRSFVRGLQPGTKEARVIEAVASLGRILGKRVVAEGVETQDELLAVRQAGCHEVQGFLISPPVPAEEALARWGPPRRS</sequence>
<evidence type="ECO:0000313" key="4">
    <source>
        <dbReference type="Proteomes" id="UP000008087"/>
    </source>
</evidence>
<dbReference type="Pfam" id="PF00990">
    <property type="entry name" value="GGDEF"/>
    <property type="match status" value="1"/>
</dbReference>
<dbReference type="InterPro" id="IPR052155">
    <property type="entry name" value="Biofilm_reg_signaling"/>
</dbReference>
<dbReference type="PANTHER" id="PTHR44757:SF2">
    <property type="entry name" value="BIOFILM ARCHITECTURE MAINTENANCE PROTEIN MBAA"/>
    <property type="match status" value="1"/>
</dbReference>
<accession>E8PQR9</accession>
<dbReference type="SUPFAM" id="SSF55073">
    <property type="entry name" value="Nucleotide cyclase"/>
    <property type="match status" value="1"/>
</dbReference>
<dbReference type="KEGG" id="tsc:TSC_c12310"/>
<dbReference type="InterPro" id="IPR035919">
    <property type="entry name" value="EAL_sf"/>
</dbReference>
<dbReference type="PROSITE" id="PS50887">
    <property type="entry name" value="GGDEF"/>
    <property type="match status" value="1"/>
</dbReference>
<gene>
    <name evidence="3" type="ordered locus">TSC_c12310</name>
</gene>
<evidence type="ECO:0000259" key="2">
    <source>
        <dbReference type="PROSITE" id="PS50887"/>
    </source>
</evidence>
<reference evidence="4" key="1">
    <citation type="submission" date="2010-03" db="EMBL/GenBank/DDBJ databases">
        <title>The genome sequence of Thermus scotoductus SA-01.</title>
        <authorList>
            <person name="Gounder K."/>
            <person name="Liesegang H."/>
            <person name="Brzuszkiewicz E."/>
            <person name="Wollherr A."/>
            <person name="Daniel R."/>
            <person name="Gottschalk G."/>
            <person name="van Heerden E."/>
            <person name="Litthauer D."/>
        </authorList>
    </citation>
    <scope>NUCLEOTIDE SEQUENCE [LARGE SCALE GENOMIC DNA]</scope>
    <source>
        <strain evidence="4">ATCC 700910 / SA-01</strain>
    </source>
</reference>
<dbReference type="InterPro" id="IPR029016">
    <property type="entry name" value="GAF-like_dom_sf"/>
</dbReference>
<dbReference type="CDD" id="cd01948">
    <property type="entry name" value="EAL"/>
    <property type="match status" value="1"/>
</dbReference>
<dbReference type="Pfam" id="PF13185">
    <property type="entry name" value="GAF_2"/>
    <property type="match status" value="1"/>
</dbReference>
<dbReference type="FunFam" id="3.30.70.270:FF:000001">
    <property type="entry name" value="Diguanylate cyclase domain protein"/>
    <property type="match status" value="1"/>
</dbReference>
<dbReference type="SUPFAM" id="SSF55781">
    <property type="entry name" value="GAF domain-like"/>
    <property type="match status" value="1"/>
</dbReference>
<dbReference type="InterPro" id="IPR001633">
    <property type="entry name" value="EAL_dom"/>
</dbReference>
<dbReference type="Gene3D" id="3.20.20.450">
    <property type="entry name" value="EAL domain"/>
    <property type="match status" value="1"/>
</dbReference>
<dbReference type="PROSITE" id="PS50883">
    <property type="entry name" value="EAL"/>
    <property type="match status" value="1"/>
</dbReference>
<dbReference type="SMART" id="SM00267">
    <property type="entry name" value="GGDEF"/>
    <property type="match status" value="1"/>
</dbReference>
<dbReference type="Gene3D" id="3.30.70.270">
    <property type="match status" value="1"/>
</dbReference>
<dbReference type="InterPro" id="IPR029787">
    <property type="entry name" value="Nucleotide_cyclase"/>
</dbReference>
<name>E8PQR9_THESS</name>
<dbReference type="HOGENOM" id="CLU_000445_91_2_0"/>
<proteinExistence type="predicted"/>
<dbReference type="InterPro" id="IPR003018">
    <property type="entry name" value="GAF"/>
</dbReference>
<dbReference type="NCBIfam" id="TIGR00254">
    <property type="entry name" value="GGDEF"/>
    <property type="match status" value="1"/>
</dbReference>
<organism evidence="3 4">
    <name type="scientific">Thermus scotoductus (strain ATCC 700910 / SA-01)</name>
    <dbReference type="NCBI Taxonomy" id="743525"/>
    <lineage>
        <taxon>Bacteria</taxon>
        <taxon>Thermotogati</taxon>
        <taxon>Deinococcota</taxon>
        <taxon>Deinococci</taxon>
        <taxon>Thermales</taxon>
        <taxon>Thermaceae</taxon>
        <taxon>Thermus</taxon>
    </lineage>
</organism>